<name>A0A0F8ZP09_9ZZZZ</name>
<evidence type="ECO:0000256" key="1">
    <source>
        <dbReference type="SAM" id="Coils"/>
    </source>
</evidence>
<keyword evidence="1" id="KW-0175">Coiled coil</keyword>
<organism evidence="2">
    <name type="scientific">marine sediment metagenome</name>
    <dbReference type="NCBI Taxonomy" id="412755"/>
    <lineage>
        <taxon>unclassified sequences</taxon>
        <taxon>metagenomes</taxon>
        <taxon>ecological metagenomes</taxon>
    </lineage>
</organism>
<sequence length="115" mass="13370">MGIIDTVKDVAVLVQKADNIDLVKHVLALQTQVQEMLDENRALKVRIQEIEKLLTFAKTLKFQAPFYLAKNDNIPLCARCWEVNKRAVHLVSVYKGTRDDRWDCPECKYKYPIVH</sequence>
<feature type="coiled-coil region" evidence="1">
    <location>
        <begin position="26"/>
        <end position="53"/>
    </location>
</feature>
<dbReference type="AlphaFoldDB" id="A0A0F8ZP09"/>
<gene>
    <name evidence="2" type="ORF">LCGC14_2671330</name>
</gene>
<dbReference type="EMBL" id="LAZR01046848">
    <property type="protein sequence ID" value="KKK95583.1"/>
    <property type="molecule type" value="Genomic_DNA"/>
</dbReference>
<protein>
    <submittedName>
        <fullName evidence="2">Uncharacterized protein</fullName>
    </submittedName>
</protein>
<proteinExistence type="predicted"/>
<accession>A0A0F8ZP09</accession>
<evidence type="ECO:0000313" key="2">
    <source>
        <dbReference type="EMBL" id="KKK95583.1"/>
    </source>
</evidence>
<reference evidence="2" key="1">
    <citation type="journal article" date="2015" name="Nature">
        <title>Complex archaea that bridge the gap between prokaryotes and eukaryotes.</title>
        <authorList>
            <person name="Spang A."/>
            <person name="Saw J.H."/>
            <person name="Jorgensen S.L."/>
            <person name="Zaremba-Niedzwiedzka K."/>
            <person name="Martijn J."/>
            <person name="Lind A.E."/>
            <person name="van Eijk R."/>
            <person name="Schleper C."/>
            <person name="Guy L."/>
            <person name="Ettema T.J."/>
        </authorList>
    </citation>
    <scope>NUCLEOTIDE SEQUENCE</scope>
</reference>
<comment type="caution">
    <text evidence="2">The sequence shown here is derived from an EMBL/GenBank/DDBJ whole genome shotgun (WGS) entry which is preliminary data.</text>
</comment>